<keyword evidence="1" id="KW-0812">Transmembrane</keyword>
<keyword evidence="1" id="KW-1133">Transmembrane helix</keyword>
<keyword evidence="1" id="KW-0472">Membrane</keyword>
<dbReference type="EnsemblFungi" id="FOXG_02561T0">
    <property type="protein sequence ID" value="FOXG_02561P0"/>
    <property type="gene ID" value="FOXG_02561"/>
</dbReference>
<feature type="transmembrane region" description="Helical" evidence="1">
    <location>
        <begin position="124"/>
        <end position="144"/>
    </location>
</feature>
<reference evidence="3" key="1">
    <citation type="journal article" date="2012" name="Mol. Plant Microbe Interact.">
        <title>A highly conserved effector in Fusarium oxysporum is required for full virulence on Arabidopsis.</title>
        <authorList>
            <person name="Thatcher L.F."/>
            <person name="Gardiner D.M."/>
            <person name="Kazan K."/>
            <person name="Manners J."/>
        </authorList>
    </citation>
    <scope>NUCLEOTIDE SEQUENCE [LARGE SCALE GENOMIC DNA]</scope>
    <source>
        <strain evidence="3">Fo5176</strain>
    </source>
</reference>
<evidence type="ECO:0000256" key="1">
    <source>
        <dbReference type="SAM" id="Phobius"/>
    </source>
</evidence>
<evidence type="ECO:0000313" key="3">
    <source>
        <dbReference type="Proteomes" id="UP000002489"/>
    </source>
</evidence>
<sequence length="152" mass="16571">MLSAGAGDEDNITVTRLRASTKLSKDWRQRLQAHNGNVREEGHPGMGGNQAMRDIADMLPQLLALKRAAEAGPPLSTPEIETRCNAYERKMIDRSFAWVAKSGGTSQPELESADLLKTIDLDGLLGRVISFLAGLLLPVATILYKTAKRSKQ</sequence>
<accession>A0A0D2XF72</accession>
<name>A0A0D2XF72_FUSOF</name>
<protein>
    <submittedName>
        <fullName evidence="2">Uncharacterized protein</fullName>
    </submittedName>
</protein>
<reference evidence="2" key="2">
    <citation type="submission" date="2025-08" db="UniProtKB">
        <authorList>
            <consortium name="EnsemblFungi"/>
        </authorList>
    </citation>
    <scope>IDENTIFICATION</scope>
    <source>
        <strain evidence="2">4287 / CBS 123668 / FGSC 9935 / NRRL 34936</strain>
    </source>
</reference>
<dbReference type="AlphaFoldDB" id="A0A0D2XF72"/>
<proteinExistence type="predicted"/>
<dbReference type="Proteomes" id="UP000002489">
    <property type="component" value="Unassembled WGS sequence"/>
</dbReference>
<organism evidence="2 3">
    <name type="scientific">Fusarium oxysporum (strain Fo5176)</name>
    <name type="common">Fusarium vascular wilt</name>
    <dbReference type="NCBI Taxonomy" id="660025"/>
    <lineage>
        <taxon>Eukaryota</taxon>
        <taxon>Fungi</taxon>
        <taxon>Dikarya</taxon>
        <taxon>Ascomycota</taxon>
        <taxon>Pezizomycotina</taxon>
        <taxon>Sordariomycetes</taxon>
        <taxon>Hypocreomycetidae</taxon>
        <taxon>Hypocreales</taxon>
        <taxon>Nectriaceae</taxon>
        <taxon>Fusarium</taxon>
        <taxon>Fusarium oxysporum species complex</taxon>
    </lineage>
</organism>
<evidence type="ECO:0000313" key="2">
    <source>
        <dbReference type="EnsemblFungi" id="FOXG_02561P0"/>
    </source>
</evidence>
<dbReference type="STRING" id="426428.A0A0D2XF72"/>